<dbReference type="Pfam" id="PF01741">
    <property type="entry name" value="MscL"/>
    <property type="match status" value="1"/>
</dbReference>
<evidence type="ECO:0000256" key="9">
    <source>
        <dbReference type="ARBA" id="ARBA00023303"/>
    </source>
</evidence>
<dbReference type="InterPro" id="IPR019823">
    <property type="entry name" value="Mechanosensitive_channel_CS"/>
</dbReference>
<comment type="caution">
    <text evidence="10">Lacks conserved residue(s) required for the propagation of feature annotation.</text>
</comment>
<dbReference type="InterPro" id="IPR001185">
    <property type="entry name" value="MS_channel"/>
</dbReference>
<sequence length="141" mass="15369">MGFVSEFKEFISKGNVLDLAVGVIIGGAFGKIVSSLTDDILMPILSLLTGGVDFKEWYLPLDGKSYATLQAAKDAQAATINYGVFLNAVITFLLMAFAIFWIVKLANRFKKPAEPVVVVEAGPTKDQQLLIEIRDALRSRS</sequence>
<dbReference type="NCBIfam" id="NF010557">
    <property type="entry name" value="PRK13952.1"/>
    <property type="match status" value="1"/>
</dbReference>
<keyword evidence="9 10" id="KW-0407">Ion channel</keyword>
<dbReference type="PROSITE" id="PS01327">
    <property type="entry name" value="MSCL"/>
    <property type="match status" value="1"/>
</dbReference>
<keyword evidence="5 10" id="KW-0812">Transmembrane</keyword>
<dbReference type="HAMAP" id="MF_00115">
    <property type="entry name" value="MscL"/>
    <property type="match status" value="1"/>
</dbReference>
<evidence type="ECO:0000256" key="4">
    <source>
        <dbReference type="ARBA" id="ARBA00022475"/>
    </source>
</evidence>
<dbReference type="Gene3D" id="1.10.1200.120">
    <property type="entry name" value="Large-conductance mechanosensitive channel, MscL, domain 1"/>
    <property type="match status" value="1"/>
</dbReference>
<gene>
    <name evidence="10 11" type="primary">mscL</name>
    <name evidence="11" type="ORF">EI290_00460</name>
</gene>
<dbReference type="SUPFAM" id="SSF81330">
    <property type="entry name" value="Gated mechanosensitive channel"/>
    <property type="match status" value="1"/>
</dbReference>
<dbReference type="PRINTS" id="PR01264">
    <property type="entry name" value="MECHCHANNEL"/>
</dbReference>
<keyword evidence="6 10" id="KW-1133">Transmembrane helix</keyword>
<dbReference type="InterPro" id="IPR037673">
    <property type="entry name" value="MSC/AndL"/>
</dbReference>
<dbReference type="OrthoDB" id="9810350at2"/>
<evidence type="ECO:0000256" key="2">
    <source>
        <dbReference type="ARBA" id="ARBA00007254"/>
    </source>
</evidence>
<evidence type="ECO:0000313" key="12">
    <source>
        <dbReference type="Proteomes" id="UP000280066"/>
    </source>
</evidence>
<evidence type="ECO:0000256" key="1">
    <source>
        <dbReference type="ARBA" id="ARBA00004651"/>
    </source>
</evidence>
<dbReference type="AlphaFoldDB" id="A0A428JT03"/>
<feature type="transmembrane region" description="Helical" evidence="10">
    <location>
        <begin position="82"/>
        <end position="103"/>
    </location>
</feature>
<comment type="function">
    <text evidence="10">Channel that opens in response to stretch forces in the membrane lipid bilayer. May participate in the regulation of osmotic pressure changes within the cell.</text>
</comment>
<dbReference type="GO" id="GO:0008381">
    <property type="term" value="F:mechanosensitive monoatomic ion channel activity"/>
    <property type="evidence" value="ECO:0007669"/>
    <property type="project" value="UniProtKB-UniRule"/>
</dbReference>
<evidence type="ECO:0000256" key="6">
    <source>
        <dbReference type="ARBA" id="ARBA00022989"/>
    </source>
</evidence>
<dbReference type="InterPro" id="IPR036019">
    <property type="entry name" value="MscL_channel"/>
</dbReference>
<comment type="subcellular location">
    <subcellularLocation>
        <location evidence="1 10">Cell membrane</location>
        <topology evidence="1 10">Multi-pass membrane protein</topology>
    </subcellularLocation>
</comment>
<reference evidence="11 12" key="1">
    <citation type="submission" date="2018-12" db="EMBL/GenBank/DDBJ databases">
        <authorList>
            <person name="Feng G."/>
            <person name="Zhu H."/>
        </authorList>
    </citation>
    <scope>NUCLEOTIDE SEQUENCE [LARGE SCALE GENOMIC DNA]</scope>
    <source>
        <strain evidence="11 12">9PBR-2</strain>
    </source>
</reference>
<comment type="subunit">
    <text evidence="10">Homopentamer.</text>
</comment>
<keyword evidence="3 10" id="KW-0813">Transport</keyword>
<dbReference type="PANTHER" id="PTHR30266:SF2">
    <property type="entry name" value="LARGE-CONDUCTANCE MECHANOSENSITIVE CHANNEL"/>
    <property type="match status" value="1"/>
</dbReference>
<evidence type="ECO:0000256" key="3">
    <source>
        <dbReference type="ARBA" id="ARBA00022448"/>
    </source>
</evidence>
<dbReference type="RefSeq" id="WP_125425553.1">
    <property type="nucleotide sequence ID" value="NZ_RWIS01000001.1"/>
</dbReference>
<evidence type="ECO:0000256" key="7">
    <source>
        <dbReference type="ARBA" id="ARBA00023065"/>
    </source>
</evidence>
<protein>
    <recommendedName>
        <fullName evidence="10">Large-conductance mechanosensitive channel</fullName>
    </recommendedName>
</protein>
<keyword evidence="7 10" id="KW-0406">Ion transport</keyword>
<evidence type="ECO:0000256" key="10">
    <source>
        <dbReference type="HAMAP-Rule" id="MF_00115"/>
    </source>
</evidence>
<keyword evidence="12" id="KW-1185">Reference proteome</keyword>
<evidence type="ECO:0000256" key="8">
    <source>
        <dbReference type="ARBA" id="ARBA00023136"/>
    </source>
</evidence>
<comment type="similarity">
    <text evidence="2 10">Belongs to the MscL family.</text>
</comment>
<dbReference type="NCBIfam" id="TIGR00220">
    <property type="entry name" value="mscL"/>
    <property type="match status" value="1"/>
</dbReference>
<name>A0A428JT03_9BACT</name>
<evidence type="ECO:0000256" key="5">
    <source>
        <dbReference type="ARBA" id="ARBA00022692"/>
    </source>
</evidence>
<accession>A0A428JT03</accession>
<organism evidence="11 12">
    <name type="scientific">Hymenobacter metallilatus</name>
    <dbReference type="NCBI Taxonomy" id="2493666"/>
    <lineage>
        <taxon>Bacteria</taxon>
        <taxon>Pseudomonadati</taxon>
        <taxon>Bacteroidota</taxon>
        <taxon>Cytophagia</taxon>
        <taxon>Cytophagales</taxon>
        <taxon>Hymenobacteraceae</taxon>
        <taxon>Hymenobacter</taxon>
    </lineage>
</organism>
<keyword evidence="8 10" id="KW-0472">Membrane</keyword>
<dbReference type="PANTHER" id="PTHR30266">
    <property type="entry name" value="MECHANOSENSITIVE CHANNEL MSCL"/>
    <property type="match status" value="1"/>
</dbReference>
<dbReference type="GO" id="GO:0005886">
    <property type="term" value="C:plasma membrane"/>
    <property type="evidence" value="ECO:0007669"/>
    <property type="project" value="UniProtKB-SubCell"/>
</dbReference>
<dbReference type="EMBL" id="RWIS01000001">
    <property type="protein sequence ID" value="RSK37174.1"/>
    <property type="molecule type" value="Genomic_DNA"/>
</dbReference>
<keyword evidence="4 10" id="KW-1003">Cell membrane</keyword>
<evidence type="ECO:0000313" key="11">
    <source>
        <dbReference type="EMBL" id="RSK37174.1"/>
    </source>
</evidence>
<proteinExistence type="inferred from homology"/>
<dbReference type="Proteomes" id="UP000280066">
    <property type="component" value="Unassembled WGS sequence"/>
</dbReference>
<dbReference type="NCBIfam" id="NF001843">
    <property type="entry name" value="PRK00567.1-4"/>
    <property type="match status" value="1"/>
</dbReference>
<comment type="caution">
    <text evidence="11">The sequence shown here is derived from an EMBL/GenBank/DDBJ whole genome shotgun (WGS) entry which is preliminary data.</text>
</comment>